<feature type="repeat" description="TPR" evidence="3">
    <location>
        <begin position="549"/>
        <end position="582"/>
    </location>
</feature>
<dbReference type="PANTHER" id="PTHR45586:SF1">
    <property type="entry name" value="LIPOPOLYSACCHARIDE ASSEMBLY PROTEIN B"/>
    <property type="match status" value="1"/>
</dbReference>
<accession>Q07SN7</accession>
<reference evidence="4" key="1">
    <citation type="submission" date="2006-09" db="EMBL/GenBank/DDBJ databases">
        <title>Complete sequence of Rhodopseudomonas palustris BisA53.</title>
        <authorList>
            <consortium name="US DOE Joint Genome Institute"/>
            <person name="Copeland A."/>
            <person name="Lucas S."/>
            <person name="Lapidus A."/>
            <person name="Barry K."/>
            <person name="Detter J.C."/>
            <person name="Glavina del Rio T."/>
            <person name="Hammon N."/>
            <person name="Israni S."/>
            <person name="Dalin E."/>
            <person name="Tice H."/>
            <person name="Pitluck S."/>
            <person name="Chain P."/>
            <person name="Malfatti S."/>
            <person name="Shin M."/>
            <person name="Vergez L."/>
            <person name="Schmutz J."/>
            <person name="Larimer F."/>
            <person name="Land M."/>
            <person name="Hauser L."/>
            <person name="Pelletier D.A."/>
            <person name="Kyrpides N."/>
            <person name="Kim E."/>
            <person name="Harwood C.S."/>
            <person name="Oda Y."/>
            <person name="Richardson P."/>
        </authorList>
    </citation>
    <scope>NUCLEOTIDE SEQUENCE [LARGE SCALE GENOMIC DNA]</scope>
    <source>
        <strain evidence="4">BisA53</strain>
    </source>
</reference>
<dbReference type="EMBL" id="CP000463">
    <property type="protein sequence ID" value="ABJ05047.1"/>
    <property type="molecule type" value="Genomic_DNA"/>
</dbReference>
<dbReference type="SUPFAM" id="SSF48452">
    <property type="entry name" value="TPR-like"/>
    <property type="match status" value="2"/>
</dbReference>
<dbReference type="KEGG" id="rpe:RPE_1094"/>
<evidence type="ECO:0000313" key="4">
    <source>
        <dbReference type="EMBL" id="ABJ05047.1"/>
    </source>
</evidence>
<dbReference type="eggNOG" id="COG0457">
    <property type="taxonomic scope" value="Bacteria"/>
</dbReference>
<dbReference type="InterPro" id="IPR051012">
    <property type="entry name" value="CellSynth/LPSAsmb/PSIAsmb"/>
</dbReference>
<dbReference type="Gene3D" id="1.25.40.10">
    <property type="entry name" value="Tetratricopeptide repeat domain"/>
    <property type="match status" value="5"/>
</dbReference>
<keyword evidence="1" id="KW-0677">Repeat</keyword>
<dbReference type="AlphaFoldDB" id="Q07SN7"/>
<dbReference type="InterPro" id="IPR011990">
    <property type="entry name" value="TPR-like_helical_dom_sf"/>
</dbReference>
<evidence type="ECO:0000256" key="1">
    <source>
        <dbReference type="ARBA" id="ARBA00022737"/>
    </source>
</evidence>
<evidence type="ECO:0000256" key="3">
    <source>
        <dbReference type="PROSITE-ProRule" id="PRU00339"/>
    </source>
</evidence>
<dbReference type="Pfam" id="PF13432">
    <property type="entry name" value="TPR_16"/>
    <property type="match status" value="1"/>
</dbReference>
<name>Q07SN7_RHOP5</name>
<proteinExistence type="predicted"/>
<dbReference type="PROSITE" id="PS50005">
    <property type="entry name" value="TPR"/>
    <property type="match status" value="1"/>
</dbReference>
<dbReference type="InterPro" id="IPR019734">
    <property type="entry name" value="TPR_rpt"/>
</dbReference>
<evidence type="ECO:0000256" key="2">
    <source>
        <dbReference type="ARBA" id="ARBA00022803"/>
    </source>
</evidence>
<gene>
    <name evidence="4" type="ordered locus">RPE_1094</name>
</gene>
<dbReference type="PANTHER" id="PTHR45586">
    <property type="entry name" value="TPR REPEAT-CONTAINING PROTEIN PA4667"/>
    <property type="match status" value="1"/>
</dbReference>
<dbReference type="STRING" id="316055.RPE_1094"/>
<sequence length="735" mass="79628">MVAAWRGLAQIEEGEQNWRAVGPIWRKITALDPKDVDARMRLAKMALLSGALDEAMKLADAAAEIDPNNSTVLALRAGVLLKLNDTLGATEQARKAIELAPKNGDGIIVLSAIKFTQNDIEGSWDLLNSIPPSSPPDIGLSLFKIRVLEKKNDLAAVEREMRSLIDAYPQEKAFRTALLSFFVAHKRQDDAEKLLRLAVSTDPSNNETKLELVAFLRQVRGAQAARQHLMDQIQAGGNVFPLQIALVELDVTEGRWDGAIHSMQALIKSGLSKQNGASARLKLAEILIAQQNPSEAGLLLEEVLRSDARNVGALRLRAAIRIEEGRLEDGISDIRQALNDQPNSPVLLALLAIAYEKQGAIDLADKQLNDATKASNYAPNFALNYVAFLQRRGNLNHAEDILAEASSRNPTDTNVLSALARVRLARQNWIGAQEIADQIRKVGDNQNISDNILAASLTGQKKYDEAIGLLQSAYSANPNATQSMLGLVRAYVAAKQTDRAEAFLRAVLNASPQNVQARVTLGLVQLASNAPAKAEATFKAVIEENAKDPAGYRALADLYGRQNKLNDALQILKAGLQQAPNDVALRLGLAGLQEATRDIDGAIATYESILKDDPGSLVVANNLASLLTDYRADKESLDRAYSLATILAKTQVAQFKDTLGWINHLRGDQRAASSLLEEAASELPNVAIIKYHLGKTYLAAGQVEKGNEQLKKGLEIAAAEKDDVVTAKIRAAIKD</sequence>
<keyword evidence="2 3" id="KW-0802">TPR repeat</keyword>
<organism evidence="4">
    <name type="scientific">Rhodopseudomonas palustris (strain BisA53)</name>
    <dbReference type="NCBI Taxonomy" id="316055"/>
    <lineage>
        <taxon>Bacteria</taxon>
        <taxon>Pseudomonadati</taxon>
        <taxon>Pseudomonadota</taxon>
        <taxon>Alphaproteobacteria</taxon>
        <taxon>Hyphomicrobiales</taxon>
        <taxon>Nitrobacteraceae</taxon>
        <taxon>Rhodopseudomonas</taxon>
    </lineage>
</organism>
<dbReference type="HOGENOM" id="CLU_007251_1_0_5"/>
<dbReference type="SMART" id="SM00028">
    <property type="entry name" value="TPR"/>
    <property type="match status" value="12"/>
</dbReference>
<protein>
    <submittedName>
        <fullName evidence="4">Tetratricopeptide TPR_2 repeat protein</fullName>
    </submittedName>
</protein>
<dbReference type="Pfam" id="PF14559">
    <property type="entry name" value="TPR_19"/>
    <property type="match status" value="3"/>
</dbReference>